<proteinExistence type="predicted"/>
<evidence type="ECO:0000313" key="1">
    <source>
        <dbReference type="EMBL" id="KKK81031.1"/>
    </source>
</evidence>
<feature type="non-terminal residue" evidence="1">
    <location>
        <position position="1"/>
    </location>
</feature>
<name>A0A0F9B9A2_9ZZZZ</name>
<reference evidence="1" key="1">
    <citation type="journal article" date="2015" name="Nature">
        <title>Complex archaea that bridge the gap between prokaryotes and eukaryotes.</title>
        <authorList>
            <person name="Spang A."/>
            <person name="Saw J.H."/>
            <person name="Jorgensen S.L."/>
            <person name="Zaremba-Niedzwiedzka K."/>
            <person name="Martijn J."/>
            <person name="Lind A.E."/>
            <person name="van Eijk R."/>
            <person name="Schleper C."/>
            <person name="Guy L."/>
            <person name="Ettema T.J."/>
        </authorList>
    </citation>
    <scope>NUCLEOTIDE SEQUENCE</scope>
</reference>
<dbReference type="EMBL" id="LAZR01053310">
    <property type="protein sequence ID" value="KKK81031.1"/>
    <property type="molecule type" value="Genomic_DNA"/>
</dbReference>
<gene>
    <name evidence="1" type="ORF">LCGC14_2817580</name>
</gene>
<accession>A0A0F9B9A2</accession>
<comment type="caution">
    <text evidence="1">The sequence shown here is derived from an EMBL/GenBank/DDBJ whole genome shotgun (WGS) entry which is preliminary data.</text>
</comment>
<dbReference type="AlphaFoldDB" id="A0A0F9B9A2"/>
<organism evidence="1">
    <name type="scientific">marine sediment metagenome</name>
    <dbReference type="NCBI Taxonomy" id="412755"/>
    <lineage>
        <taxon>unclassified sequences</taxon>
        <taxon>metagenomes</taxon>
        <taxon>ecological metagenomes</taxon>
    </lineage>
</organism>
<sequence>HKKQKWLVWSSPKIETKKIDVEEYDLEKVRIDLFAEKEVDSK</sequence>
<protein>
    <submittedName>
        <fullName evidence="1">Uncharacterized protein</fullName>
    </submittedName>
</protein>